<dbReference type="GO" id="GO:0044781">
    <property type="term" value="P:bacterial-type flagellum organization"/>
    <property type="evidence" value="ECO:0007669"/>
    <property type="project" value="InterPro"/>
</dbReference>
<keyword evidence="1" id="KW-0969">Cilium</keyword>
<dbReference type="Proteomes" id="UP000245890">
    <property type="component" value="Unassembled WGS sequence"/>
</dbReference>
<dbReference type="Pfam" id="PF10768">
    <property type="entry name" value="FliX"/>
    <property type="match status" value="1"/>
</dbReference>
<accession>A0A2U0SJK5</accession>
<dbReference type="AlphaFoldDB" id="A0A2U0SJK5"/>
<comment type="caution">
    <text evidence="1">The sequence shown here is derived from an EMBL/GenBank/DDBJ whole genome shotgun (WGS) entry which is preliminary data.</text>
</comment>
<proteinExistence type="predicted"/>
<sequence length="129" mass="13966">MARNLLGVLPKSVSGLTAATEESRPATVQPLPAPAATPATTVQMLVAIAVANPVVERRRKLARKAERGIDMLDRLHKELIAGAPNPARLRDIVEWTQTIAPPEDPALAQLMGEIELRVRVELAKLDIEV</sequence>
<keyword evidence="2" id="KW-1185">Reference proteome</keyword>
<organism evidence="1 2">
    <name type="scientific">Sphingomonas pokkalii</name>
    <dbReference type="NCBI Taxonomy" id="2175090"/>
    <lineage>
        <taxon>Bacteria</taxon>
        <taxon>Pseudomonadati</taxon>
        <taxon>Pseudomonadota</taxon>
        <taxon>Alphaproteobacteria</taxon>
        <taxon>Sphingomonadales</taxon>
        <taxon>Sphingomonadaceae</taxon>
        <taxon>Sphingomonas</taxon>
    </lineage>
</organism>
<gene>
    <name evidence="1" type="ORF">DD559_13890</name>
</gene>
<dbReference type="InterPro" id="IPR019704">
    <property type="entry name" value="Flagellar_assmbl_FliX_class2"/>
</dbReference>
<protein>
    <submittedName>
        <fullName evidence="1">Flagellar trans-acting factor FliX</fullName>
    </submittedName>
</protein>
<evidence type="ECO:0000313" key="1">
    <source>
        <dbReference type="EMBL" id="PVX31531.1"/>
    </source>
</evidence>
<keyword evidence="1" id="KW-0966">Cell projection</keyword>
<name>A0A2U0SJK5_9SPHN</name>
<evidence type="ECO:0000313" key="2">
    <source>
        <dbReference type="Proteomes" id="UP000245890"/>
    </source>
</evidence>
<dbReference type="RefSeq" id="WP_116470915.1">
    <property type="nucleotide sequence ID" value="NZ_QENQ01000001.1"/>
</dbReference>
<dbReference type="OrthoDB" id="8005693at2"/>
<reference evidence="1 2" key="1">
    <citation type="submission" date="2018-05" db="EMBL/GenBank/DDBJ databases">
        <title>Description of Sphingomonas pokkalii sp nov, isolated from the rhizosphere of saline tolerant pokkali rice and its draft genome analysis.</title>
        <authorList>
            <person name="Menon R."/>
            <person name="Kumari S."/>
            <person name="Rameshkumar N."/>
        </authorList>
    </citation>
    <scope>NUCLEOTIDE SEQUENCE [LARGE SCALE GENOMIC DNA]</scope>
    <source>
        <strain evidence="1 2">L3B27</strain>
    </source>
</reference>
<dbReference type="EMBL" id="QENQ01000001">
    <property type="protein sequence ID" value="PVX31531.1"/>
    <property type="molecule type" value="Genomic_DNA"/>
</dbReference>
<keyword evidence="1" id="KW-0282">Flagellum</keyword>